<keyword evidence="8" id="KW-0446">Lipid-binding</keyword>
<protein>
    <submittedName>
        <fullName evidence="13">Protein C2-DOMAIN ABA-RELATED 7-like</fullName>
    </submittedName>
</protein>
<comment type="similarity">
    <text evidence="11">Belongs to the plant CAR protein family.</text>
</comment>
<evidence type="ECO:0000256" key="7">
    <source>
        <dbReference type="ARBA" id="ARBA00022837"/>
    </source>
</evidence>
<evidence type="ECO:0000313" key="14">
    <source>
        <dbReference type="Proteomes" id="UP000634136"/>
    </source>
</evidence>
<dbReference type="InterPro" id="IPR044562">
    <property type="entry name" value="CAR1-11"/>
</dbReference>
<dbReference type="Gene3D" id="2.60.40.150">
    <property type="entry name" value="C2 domain"/>
    <property type="match status" value="1"/>
</dbReference>
<dbReference type="PROSITE" id="PS50004">
    <property type="entry name" value="C2"/>
    <property type="match status" value="1"/>
</dbReference>
<evidence type="ECO:0000256" key="6">
    <source>
        <dbReference type="ARBA" id="ARBA00022723"/>
    </source>
</evidence>
<evidence type="ECO:0000256" key="2">
    <source>
        <dbReference type="ARBA" id="ARBA00004236"/>
    </source>
</evidence>
<keyword evidence="10" id="KW-0539">Nucleus</keyword>
<dbReference type="GO" id="GO:0005634">
    <property type="term" value="C:nucleus"/>
    <property type="evidence" value="ECO:0007669"/>
    <property type="project" value="UniProtKB-SubCell"/>
</dbReference>
<dbReference type="GO" id="GO:0005096">
    <property type="term" value="F:GTPase activator activity"/>
    <property type="evidence" value="ECO:0007669"/>
    <property type="project" value="UniProtKB-KW"/>
</dbReference>
<dbReference type="InterPro" id="IPR000008">
    <property type="entry name" value="C2_dom"/>
</dbReference>
<comment type="subcellular location">
    <subcellularLocation>
        <location evidence="2">Cell membrane</location>
    </subcellularLocation>
    <subcellularLocation>
        <location evidence="1">Nucleus</location>
    </subcellularLocation>
</comment>
<keyword evidence="4" id="KW-1003">Cell membrane</keyword>
<evidence type="ECO:0000256" key="4">
    <source>
        <dbReference type="ARBA" id="ARBA00022475"/>
    </source>
</evidence>
<dbReference type="GO" id="GO:0005886">
    <property type="term" value="C:plasma membrane"/>
    <property type="evidence" value="ECO:0007669"/>
    <property type="project" value="UniProtKB-SubCell"/>
</dbReference>
<proteinExistence type="inferred from homology"/>
<keyword evidence="6" id="KW-0479">Metal-binding</keyword>
<dbReference type="Proteomes" id="UP000634136">
    <property type="component" value="Unassembled WGS sequence"/>
</dbReference>
<evidence type="ECO:0000256" key="8">
    <source>
        <dbReference type="ARBA" id="ARBA00023121"/>
    </source>
</evidence>
<keyword evidence="5" id="KW-0938">Abscisic acid signaling pathway</keyword>
<evidence type="ECO:0000313" key="13">
    <source>
        <dbReference type="EMBL" id="KAF7808683.1"/>
    </source>
</evidence>
<keyword evidence="9" id="KW-0472">Membrane</keyword>
<keyword evidence="14" id="KW-1185">Reference proteome</keyword>
<dbReference type="SUPFAM" id="SSF49562">
    <property type="entry name" value="C2 domain (Calcium/lipid-binding domain, CaLB)"/>
    <property type="match status" value="1"/>
</dbReference>
<evidence type="ECO:0000256" key="9">
    <source>
        <dbReference type="ARBA" id="ARBA00023136"/>
    </source>
</evidence>
<evidence type="ECO:0000259" key="12">
    <source>
        <dbReference type="PROSITE" id="PS50004"/>
    </source>
</evidence>
<evidence type="ECO:0000256" key="10">
    <source>
        <dbReference type="ARBA" id="ARBA00023242"/>
    </source>
</evidence>
<keyword evidence="3" id="KW-0343">GTPase activation</keyword>
<dbReference type="OrthoDB" id="73919at2759"/>
<dbReference type="GO" id="GO:0046872">
    <property type="term" value="F:metal ion binding"/>
    <property type="evidence" value="ECO:0007669"/>
    <property type="project" value="UniProtKB-KW"/>
</dbReference>
<feature type="domain" description="C2" evidence="12">
    <location>
        <begin position="1"/>
        <end position="109"/>
    </location>
</feature>
<accession>A0A834W4X0</accession>
<evidence type="ECO:0000256" key="11">
    <source>
        <dbReference type="ARBA" id="ARBA00024037"/>
    </source>
</evidence>
<dbReference type="InterPro" id="IPR035892">
    <property type="entry name" value="C2_domain_sf"/>
</dbReference>
<gene>
    <name evidence="13" type="ORF">G2W53_035426</name>
</gene>
<comment type="caution">
    <text evidence="13">The sequence shown here is derived from an EMBL/GenBank/DDBJ whole genome shotgun (WGS) entry which is preliminary data.</text>
</comment>
<dbReference type="EMBL" id="JAAIUW010000011">
    <property type="protein sequence ID" value="KAF7808683.1"/>
    <property type="molecule type" value="Genomic_DNA"/>
</dbReference>
<dbReference type="AlphaFoldDB" id="A0A834W4X0"/>
<evidence type="ECO:0000256" key="5">
    <source>
        <dbReference type="ARBA" id="ARBA00022682"/>
    </source>
</evidence>
<evidence type="ECO:0000256" key="1">
    <source>
        <dbReference type="ARBA" id="ARBA00004123"/>
    </source>
</evidence>
<evidence type="ECO:0000256" key="3">
    <source>
        <dbReference type="ARBA" id="ARBA00022468"/>
    </source>
</evidence>
<name>A0A834W4X0_9FABA</name>
<reference evidence="13" key="1">
    <citation type="submission" date="2020-09" db="EMBL/GenBank/DDBJ databases">
        <title>Genome-Enabled Discovery of Anthraquinone Biosynthesis in Senna tora.</title>
        <authorList>
            <person name="Kang S.-H."/>
            <person name="Pandey R.P."/>
            <person name="Lee C.-M."/>
            <person name="Sim J.-S."/>
            <person name="Jeong J.-T."/>
            <person name="Choi B.-S."/>
            <person name="Jung M."/>
            <person name="Ginzburg D."/>
            <person name="Zhao K."/>
            <person name="Won S.Y."/>
            <person name="Oh T.-J."/>
            <person name="Yu Y."/>
            <person name="Kim N.-H."/>
            <person name="Lee O.R."/>
            <person name="Lee T.-H."/>
            <person name="Bashyal P."/>
            <person name="Kim T.-S."/>
            <person name="Lee W.-H."/>
            <person name="Kawkins C."/>
            <person name="Kim C.-K."/>
            <person name="Kim J.S."/>
            <person name="Ahn B.O."/>
            <person name="Rhee S.Y."/>
            <person name="Sohng J.K."/>
        </authorList>
    </citation>
    <scope>NUCLEOTIDE SEQUENCE</scope>
    <source>
        <tissue evidence="13">Leaf</tissue>
    </source>
</reference>
<sequence>MDGILGLLKLRIKKGVSLAIRDTRSSDPYVVVTMGDQIYILMQKLKTGVVKDTRNPEWDEELTLSIRDVNTPIHLEVFDKDTFTVDDKMGNAEIDIKPYLECLKMNLTNNLSNGCVVKRIDADGKNYLVEESCCIWNNGKITQQMTLALRNVECGYVVVEIEWREIPGSKGLSEVEL</sequence>
<dbReference type="PANTHER" id="PTHR45933:SF12">
    <property type="entry name" value="PROTEIN C2-DOMAIN ABA-RELATED 9"/>
    <property type="match status" value="1"/>
</dbReference>
<dbReference type="GO" id="GO:0009738">
    <property type="term" value="P:abscisic acid-activated signaling pathway"/>
    <property type="evidence" value="ECO:0007669"/>
    <property type="project" value="UniProtKB-KW"/>
</dbReference>
<dbReference type="SMART" id="SM00239">
    <property type="entry name" value="C2"/>
    <property type="match status" value="1"/>
</dbReference>
<keyword evidence="7" id="KW-0106">Calcium</keyword>
<dbReference type="Pfam" id="PF00168">
    <property type="entry name" value="C2"/>
    <property type="match status" value="1"/>
</dbReference>
<dbReference type="GO" id="GO:0008289">
    <property type="term" value="F:lipid binding"/>
    <property type="evidence" value="ECO:0007669"/>
    <property type="project" value="UniProtKB-KW"/>
</dbReference>
<organism evidence="13 14">
    <name type="scientific">Senna tora</name>
    <dbReference type="NCBI Taxonomy" id="362788"/>
    <lineage>
        <taxon>Eukaryota</taxon>
        <taxon>Viridiplantae</taxon>
        <taxon>Streptophyta</taxon>
        <taxon>Embryophyta</taxon>
        <taxon>Tracheophyta</taxon>
        <taxon>Spermatophyta</taxon>
        <taxon>Magnoliopsida</taxon>
        <taxon>eudicotyledons</taxon>
        <taxon>Gunneridae</taxon>
        <taxon>Pentapetalae</taxon>
        <taxon>rosids</taxon>
        <taxon>fabids</taxon>
        <taxon>Fabales</taxon>
        <taxon>Fabaceae</taxon>
        <taxon>Caesalpinioideae</taxon>
        <taxon>Cassia clade</taxon>
        <taxon>Senna</taxon>
    </lineage>
</organism>
<dbReference type="PANTHER" id="PTHR45933">
    <property type="entry name" value="PROTEIN C2-DOMAIN ABA-RELATED 4"/>
    <property type="match status" value="1"/>
</dbReference>